<feature type="region of interest" description="Disordered" evidence="1">
    <location>
        <begin position="169"/>
        <end position="191"/>
    </location>
</feature>
<name>A0ABD5RW08_9EURY</name>
<dbReference type="EMBL" id="JBHSWU010000014">
    <property type="protein sequence ID" value="MFC6723391.1"/>
    <property type="molecule type" value="Genomic_DNA"/>
</dbReference>
<evidence type="ECO:0000313" key="3">
    <source>
        <dbReference type="Proteomes" id="UP001596328"/>
    </source>
</evidence>
<protein>
    <submittedName>
        <fullName evidence="2">Uncharacterized protein</fullName>
    </submittedName>
</protein>
<organism evidence="2 3">
    <name type="scientific">Halobium palmae</name>
    <dbReference type="NCBI Taxonomy" id="1776492"/>
    <lineage>
        <taxon>Archaea</taxon>
        <taxon>Methanobacteriati</taxon>
        <taxon>Methanobacteriota</taxon>
        <taxon>Stenosarchaea group</taxon>
        <taxon>Halobacteria</taxon>
        <taxon>Halobacteriales</taxon>
        <taxon>Haloferacaceae</taxon>
        <taxon>Halobium</taxon>
    </lineage>
</organism>
<dbReference type="AlphaFoldDB" id="A0ABD5RW08"/>
<keyword evidence="3" id="KW-1185">Reference proteome</keyword>
<comment type="caution">
    <text evidence="2">The sequence shown here is derived from an EMBL/GenBank/DDBJ whole genome shotgun (WGS) entry which is preliminary data.</text>
</comment>
<evidence type="ECO:0000313" key="2">
    <source>
        <dbReference type="EMBL" id="MFC6723391.1"/>
    </source>
</evidence>
<reference evidence="2 3" key="1">
    <citation type="journal article" date="2019" name="Int. J. Syst. Evol. Microbiol.">
        <title>The Global Catalogue of Microorganisms (GCM) 10K type strain sequencing project: providing services to taxonomists for standard genome sequencing and annotation.</title>
        <authorList>
            <consortium name="The Broad Institute Genomics Platform"/>
            <consortium name="The Broad Institute Genome Sequencing Center for Infectious Disease"/>
            <person name="Wu L."/>
            <person name="Ma J."/>
        </authorList>
    </citation>
    <scope>NUCLEOTIDE SEQUENCE [LARGE SCALE GENOMIC DNA]</scope>
    <source>
        <strain evidence="2 3">NBRC 111368</strain>
    </source>
</reference>
<sequence length="191" mass="19671">MVPESTHGRRLLVAVLVAVAVGAVVGPSVNALPGFADHTGPSEMRVTSFERLDAGCEEQVGEYVGGSTGGGEYSRTAFIGTAGADANLSASVRRTSPDGADLSTFRVDVDSHHDGPANATCETGVLYRIVLEPHGGTDEGLLPDAHGTEVLWFADGKLTGCSASLTSPLESTCDGVDRDEPQRTWANATGG</sequence>
<dbReference type="Proteomes" id="UP001596328">
    <property type="component" value="Unassembled WGS sequence"/>
</dbReference>
<proteinExistence type="predicted"/>
<gene>
    <name evidence="2" type="ORF">ACFQE1_03075</name>
</gene>
<evidence type="ECO:0000256" key="1">
    <source>
        <dbReference type="SAM" id="MobiDB-lite"/>
    </source>
</evidence>
<accession>A0ABD5RW08</accession>